<keyword evidence="1" id="KW-0732">Signal</keyword>
<dbReference type="AlphaFoldDB" id="A0A509EIK5"/>
<dbReference type="OrthoDB" id="7998634at2"/>
<dbReference type="RefSeq" id="WP_142585470.1">
    <property type="nucleotide sequence ID" value="NZ_CABFPH010000109.1"/>
</dbReference>
<dbReference type="Proteomes" id="UP000410984">
    <property type="component" value="Unassembled WGS sequence"/>
</dbReference>
<accession>A0A509EIK5</accession>
<sequence length="111" mass="11272">MRRDSPAGRTLVVVAGLMLPTAPVTAAPDAPPVAAPDARAIPACDSLVALRQLAAAAQEDRARAAAQVSVQAGCRLVPRDAVGAVERRAMFGGAPYECLAVATGGCLWVLP</sequence>
<keyword evidence="3" id="KW-1185">Reference proteome</keyword>
<evidence type="ECO:0000256" key="1">
    <source>
        <dbReference type="SAM" id="SignalP"/>
    </source>
</evidence>
<proteinExistence type="predicted"/>
<reference evidence="2 3" key="1">
    <citation type="submission" date="2019-06" db="EMBL/GenBank/DDBJ databases">
        <authorList>
            <person name="Rodrigo-Torres L."/>
            <person name="Arahal R. D."/>
            <person name="Lucena T."/>
        </authorList>
    </citation>
    <scope>NUCLEOTIDE SEQUENCE [LARGE SCALE GENOMIC DNA]</scope>
    <source>
        <strain evidence="2 3">SB0023/3</strain>
    </source>
</reference>
<evidence type="ECO:0000313" key="3">
    <source>
        <dbReference type="Proteomes" id="UP000410984"/>
    </source>
</evidence>
<evidence type="ECO:0000313" key="2">
    <source>
        <dbReference type="EMBL" id="VUD74207.1"/>
    </source>
</evidence>
<feature type="signal peptide" evidence="1">
    <location>
        <begin position="1"/>
        <end position="26"/>
    </location>
</feature>
<gene>
    <name evidence="2" type="ORF">MET9862_04835</name>
</gene>
<organism evidence="2 3">
    <name type="scientific">Methylobacterium symbioticum</name>
    <dbReference type="NCBI Taxonomy" id="2584084"/>
    <lineage>
        <taxon>Bacteria</taxon>
        <taxon>Pseudomonadati</taxon>
        <taxon>Pseudomonadota</taxon>
        <taxon>Alphaproteobacteria</taxon>
        <taxon>Hyphomicrobiales</taxon>
        <taxon>Methylobacteriaceae</taxon>
        <taxon>Methylobacterium</taxon>
    </lineage>
</organism>
<feature type="chain" id="PRO_5021433061" evidence="1">
    <location>
        <begin position="27"/>
        <end position="111"/>
    </location>
</feature>
<protein>
    <submittedName>
        <fullName evidence="2">Uncharacterized protein</fullName>
    </submittedName>
</protein>
<name>A0A509EIK5_9HYPH</name>
<dbReference type="EMBL" id="CABFPH010000109">
    <property type="protein sequence ID" value="VUD74207.1"/>
    <property type="molecule type" value="Genomic_DNA"/>
</dbReference>